<dbReference type="EMBL" id="JBAMMX010000015">
    <property type="protein sequence ID" value="KAK6926137.1"/>
    <property type="molecule type" value="Genomic_DNA"/>
</dbReference>
<evidence type="ECO:0000256" key="3">
    <source>
        <dbReference type="ARBA" id="ARBA00022729"/>
    </source>
</evidence>
<evidence type="ECO:0000256" key="1">
    <source>
        <dbReference type="ARBA" id="ARBA00004127"/>
    </source>
</evidence>
<organism evidence="8 9">
    <name type="scientific">Dillenia turbinata</name>
    <dbReference type="NCBI Taxonomy" id="194707"/>
    <lineage>
        <taxon>Eukaryota</taxon>
        <taxon>Viridiplantae</taxon>
        <taxon>Streptophyta</taxon>
        <taxon>Embryophyta</taxon>
        <taxon>Tracheophyta</taxon>
        <taxon>Spermatophyta</taxon>
        <taxon>Magnoliopsida</taxon>
        <taxon>eudicotyledons</taxon>
        <taxon>Gunneridae</taxon>
        <taxon>Pentapetalae</taxon>
        <taxon>Dilleniales</taxon>
        <taxon>Dilleniaceae</taxon>
        <taxon>Dillenia</taxon>
    </lineage>
</organism>
<feature type="transmembrane region" description="Helical" evidence="7">
    <location>
        <begin position="7"/>
        <end position="26"/>
    </location>
</feature>
<protein>
    <submittedName>
        <fullName evidence="8">DESIGUAL/Modifying wall lignin-1/2</fullName>
    </submittedName>
</protein>
<feature type="transmembrane region" description="Helical" evidence="7">
    <location>
        <begin position="91"/>
        <end position="120"/>
    </location>
</feature>
<dbReference type="InterPro" id="IPR009606">
    <property type="entry name" value="DEAL/Modifying_wall_lignin1/2"/>
</dbReference>
<name>A0AAN8VB65_9MAGN</name>
<evidence type="ECO:0000313" key="8">
    <source>
        <dbReference type="EMBL" id="KAK6926137.1"/>
    </source>
</evidence>
<dbReference type="Proteomes" id="UP001370490">
    <property type="component" value="Unassembled WGS sequence"/>
</dbReference>
<keyword evidence="9" id="KW-1185">Reference proteome</keyword>
<feature type="transmembrane region" description="Helical" evidence="7">
    <location>
        <begin position="56"/>
        <end position="79"/>
    </location>
</feature>
<sequence length="213" mass="23180">MDRSDKILCGVVGFLGFLTAVLAFIAEGTKVKQSQVKYESDTTCIFPTSDSPASTLGLIAALTLLLAQIIVSVAARCFCCYRGPYPSNSSWTLALISFIVSWVTFAIAILILLTASALNAQNGEESTETNYYYCHVVRPGVFSGAGILSIVTVALGIFYYLVPSPRKNEWANPAIPTQGDIAMAQPQFPQPAAQTTQDPVFVHEDTYMRRQYT</sequence>
<proteinExistence type="inferred from homology"/>
<keyword evidence="5 7" id="KW-0472">Membrane</keyword>
<gene>
    <name evidence="8" type="ORF">RJ641_007856</name>
</gene>
<dbReference type="PANTHER" id="PTHR31769">
    <property type="entry name" value="OS07G0462200 PROTEIN-RELATED"/>
    <property type="match status" value="1"/>
</dbReference>
<keyword evidence="4 7" id="KW-1133">Transmembrane helix</keyword>
<reference evidence="8 9" key="1">
    <citation type="submission" date="2023-12" db="EMBL/GenBank/DDBJ databases">
        <title>A high-quality genome assembly for Dillenia turbinata (Dilleniales).</title>
        <authorList>
            <person name="Chanderbali A."/>
        </authorList>
    </citation>
    <scope>NUCLEOTIDE SEQUENCE [LARGE SCALE GENOMIC DNA]</scope>
    <source>
        <strain evidence="8">LSX21</strain>
        <tissue evidence="8">Leaf</tissue>
    </source>
</reference>
<evidence type="ECO:0000256" key="2">
    <source>
        <dbReference type="ARBA" id="ARBA00022692"/>
    </source>
</evidence>
<dbReference type="Pfam" id="PF06749">
    <property type="entry name" value="DUF1218"/>
    <property type="match status" value="1"/>
</dbReference>
<accession>A0AAN8VB65</accession>
<evidence type="ECO:0000256" key="5">
    <source>
        <dbReference type="ARBA" id="ARBA00023136"/>
    </source>
</evidence>
<keyword evidence="3" id="KW-0732">Signal</keyword>
<dbReference type="AlphaFoldDB" id="A0AAN8VB65"/>
<dbReference type="InterPro" id="IPR052222">
    <property type="entry name" value="DESIGUAL"/>
</dbReference>
<dbReference type="GO" id="GO:0012505">
    <property type="term" value="C:endomembrane system"/>
    <property type="evidence" value="ECO:0007669"/>
    <property type="project" value="UniProtKB-SubCell"/>
</dbReference>
<comment type="caution">
    <text evidence="8">The sequence shown here is derived from an EMBL/GenBank/DDBJ whole genome shotgun (WGS) entry which is preliminary data.</text>
</comment>
<evidence type="ECO:0000256" key="6">
    <source>
        <dbReference type="ARBA" id="ARBA00029467"/>
    </source>
</evidence>
<evidence type="ECO:0000256" key="7">
    <source>
        <dbReference type="SAM" id="Phobius"/>
    </source>
</evidence>
<comment type="subcellular location">
    <subcellularLocation>
        <location evidence="1">Endomembrane system</location>
        <topology evidence="1">Multi-pass membrane protein</topology>
    </subcellularLocation>
</comment>
<evidence type="ECO:0000313" key="9">
    <source>
        <dbReference type="Proteomes" id="UP001370490"/>
    </source>
</evidence>
<keyword evidence="2 7" id="KW-0812">Transmembrane</keyword>
<comment type="similarity">
    <text evidence="6">Belongs to the DESIGUAL family.</text>
</comment>
<feature type="transmembrane region" description="Helical" evidence="7">
    <location>
        <begin position="140"/>
        <end position="162"/>
    </location>
</feature>
<evidence type="ECO:0000256" key="4">
    <source>
        <dbReference type="ARBA" id="ARBA00022989"/>
    </source>
</evidence>